<evidence type="ECO:0000256" key="1">
    <source>
        <dbReference type="ARBA" id="ARBA00001462"/>
    </source>
</evidence>
<evidence type="ECO:0000256" key="5">
    <source>
        <dbReference type="ARBA" id="ARBA00012670"/>
    </source>
</evidence>
<dbReference type="SUPFAM" id="SSF51011">
    <property type="entry name" value="Glycosyl hydrolase domain"/>
    <property type="match status" value="1"/>
</dbReference>
<comment type="catalytic activity">
    <reaction evidence="1">
        <text>Hydrolysis of terminal non-reducing alpha-L-arabinofuranoside residues in alpha-L-arabinosides.</text>
        <dbReference type="EC" id="3.2.1.55"/>
    </reaction>
</comment>
<evidence type="ECO:0000256" key="2">
    <source>
        <dbReference type="ARBA" id="ARBA00004881"/>
    </source>
</evidence>
<feature type="domain" description="Alpha-L-arabinofuranosidase C-terminal" evidence="9">
    <location>
        <begin position="293"/>
        <end position="497"/>
    </location>
</feature>
<dbReference type="SUPFAM" id="SSF51445">
    <property type="entry name" value="(Trans)glycosidases"/>
    <property type="match status" value="1"/>
</dbReference>
<dbReference type="KEGG" id="amur:ADH66_01205"/>
<protein>
    <recommendedName>
        <fullName evidence="5">non-reducing end alpha-L-arabinofuranosidase</fullName>
        <ecNumber evidence="5">3.2.1.55</ecNumber>
    </recommendedName>
</protein>
<evidence type="ECO:0000313" key="10">
    <source>
        <dbReference type="EMBL" id="ASB42653.1"/>
    </source>
</evidence>
<dbReference type="GO" id="GO:0000272">
    <property type="term" value="P:polysaccharide catabolic process"/>
    <property type="evidence" value="ECO:0007669"/>
    <property type="project" value="TreeGrafter"/>
</dbReference>
<keyword evidence="7" id="KW-0119">Carbohydrate metabolism</keyword>
<keyword evidence="6" id="KW-0378">Hydrolase</keyword>
<evidence type="ECO:0000256" key="6">
    <source>
        <dbReference type="ARBA" id="ARBA00022801"/>
    </source>
</evidence>
<reference evidence="11 13" key="3">
    <citation type="submission" date="2020-11" db="EMBL/GenBank/DDBJ databases">
        <title>Closed and high quality bacterial genomes of the OMM12 community.</title>
        <authorList>
            <person name="Marbouty M."/>
            <person name="Lamy-Besnier Q."/>
            <person name="Debarbieux L."/>
            <person name="Koszul R."/>
        </authorList>
    </citation>
    <scope>NUCLEOTIDE SEQUENCE [LARGE SCALE GENOMIC DNA]</scope>
    <source>
        <strain evidence="11 13">KB18</strain>
    </source>
</reference>
<evidence type="ECO:0000256" key="7">
    <source>
        <dbReference type="ARBA" id="ARBA00023277"/>
    </source>
</evidence>
<dbReference type="EC" id="3.2.1.55" evidence="5"/>
<evidence type="ECO:0000256" key="3">
    <source>
        <dbReference type="ARBA" id="ARBA00007186"/>
    </source>
</evidence>
<evidence type="ECO:0000256" key="8">
    <source>
        <dbReference type="ARBA" id="ARBA00023295"/>
    </source>
</evidence>
<dbReference type="Pfam" id="PF22848">
    <property type="entry name" value="ASD1_dom"/>
    <property type="match status" value="1"/>
</dbReference>
<dbReference type="InterPro" id="IPR010720">
    <property type="entry name" value="Alpha-L-AF_C"/>
</dbReference>
<evidence type="ECO:0000313" key="13">
    <source>
        <dbReference type="Proteomes" id="UP000596035"/>
    </source>
</evidence>
<dbReference type="Gene3D" id="3.20.20.80">
    <property type="entry name" value="Glycosidases"/>
    <property type="match status" value="1"/>
</dbReference>
<dbReference type="GO" id="GO:0046556">
    <property type="term" value="F:alpha-L-arabinofuranosidase activity"/>
    <property type="evidence" value="ECO:0007669"/>
    <property type="project" value="UniProtKB-EC"/>
</dbReference>
<evidence type="ECO:0000259" key="9">
    <source>
        <dbReference type="SMART" id="SM00813"/>
    </source>
</evidence>
<gene>
    <name evidence="10" type="ORF">ADH66_01205</name>
    <name evidence="11" type="ORF">I5Q82_11205</name>
</gene>
<dbReference type="Proteomes" id="UP000596035">
    <property type="component" value="Chromosome"/>
</dbReference>
<dbReference type="SMART" id="SM00813">
    <property type="entry name" value="Alpha-L-AF_C"/>
    <property type="match status" value="1"/>
</dbReference>
<dbReference type="EMBL" id="CP021422">
    <property type="protein sequence ID" value="ASB42653.1"/>
    <property type="molecule type" value="Genomic_DNA"/>
</dbReference>
<dbReference type="Proteomes" id="UP000196710">
    <property type="component" value="Chromosome"/>
</dbReference>
<dbReference type="InterPro" id="IPR017853">
    <property type="entry name" value="GH"/>
</dbReference>
<sequence length="507" mass="57200">MDTKFARLTLDPDFQISRIDKRVYGSFVEHLGRAVYGGVYQPGHGSADEEGFRRDVLDLVRELQVPIVRYPGGNFVSNFYWEDSVGPVSERPRRLELAWRSTETNEVGVNEFARWAKKAGTELMMAVNLGTRGIDAACGLLEYCNHPSGTKYSDLRIAHGVKEPHNIKTWCLGNEMDGPWQVGHKTAREYGRLADETAKALRQIDPTVELVVCGSSNTGMATYPQWEATVLEEAYNSVDYISLHTYYGNRLNDTANFLAYSDDMDHFIRTVISTCDFVKAKKRGKKDIMLSFDEWNVWFHSDAADSDTMGNRPWSVAPHLLEDQYNFEDALLVGLMLITLIKHSDRVRMACLAQLVNVIAPIMTEEDGPAWRQTIYYPYLHASKYGRGVALNTALRSSRHDTREFTDVTDVEAAAVWNDEAEELTVFAVNRDLEDSITLETDLRGFAGYELTEHIVLEHGDFKAVNSAAAETVAPHTVTDRDELDGGLLKSRLAPASWNVIRLKKRK</sequence>
<dbReference type="AlphaFoldDB" id="A0A1Z2XW55"/>
<comment type="subunit">
    <text evidence="4">Homohexamer; trimer of dimers.</text>
</comment>
<proteinExistence type="inferred from homology"/>
<dbReference type="RefSeq" id="WP_066536737.1">
    <property type="nucleotide sequence ID" value="NZ_CP021422.1"/>
</dbReference>
<dbReference type="EMBL" id="CP065321">
    <property type="protein sequence ID" value="QQR28684.1"/>
    <property type="molecule type" value="Genomic_DNA"/>
</dbReference>
<dbReference type="InterPro" id="IPR013780">
    <property type="entry name" value="Glyco_hydro_b"/>
</dbReference>
<dbReference type="InterPro" id="IPR055235">
    <property type="entry name" value="ASD1_cat"/>
</dbReference>
<name>A0A1Z2XW55_9FIRM</name>
<reference evidence="12" key="2">
    <citation type="submission" date="2017-05" db="EMBL/GenBank/DDBJ databases">
        <title>Improved OligoMM genomes.</title>
        <authorList>
            <person name="Garzetti D."/>
        </authorList>
    </citation>
    <scope>NUCLEOTIDE SEQUENCE [LARGE SCALE GENOMIC DNA]</scope>
    <source>
        <strain evidence="12">KB18</strain>
    </source>
</reference>
<keyword evidence="8" id="KW-0326">Glycosidase</keyword>
<keyword evidence="12" id="KW-1185">Reference proteome</keyword>
<organism evidence="11 13">
    <name type="scientific">Acutalibacter muris</name>
    <dbReference type="NCBI Taxonomy" id="1796620"/>
    <lineage>
        <taxon>Bacteria</taxon>
        <taxon>Bacillati</taxon>
        <taxon>Bacillota</taxon>
        <taxon>Clostridia</taxon>
        <taxon>Eubacteriales</taxon>
        <taxon>Acutalibacteraceae</taxon>
        <taxon>Acutalibacter</taxon>
    </lineage>
</organism>
<comment type="similarity">
    <text evidence="3">Belongs to the glycosyl hydrolase 51 family.</text>
</comment>
<evidence type="ECO:0000256" key="4">
    <source>
        <dbReference type="ARBA" id="ARBA00011165"/>
    </source>
</evidence>
<accession>A0A1Z2XW55</accession>
<evidence type="ECO:0000313" key="11">
    <source>
        <dbReference type="EMBL" id="QQR28684.1"/>
    </source>
</evidence>
<dbReference type="PANTHER" id="PTHR43576">
    <property type="entry name" value="ALPHA-L-ARABINOFURANOSIDASE C-RELATED"/>
    <property type="match status" value="1"/>
</dbReference>
<dbReference type="GO" id="GO:0046373">
    <property type="term" value="P:L-arabinose metabolic process"/>
    <property type="evidence" value="ECO:0007669"/>
    <property type="project" value="InterPro"/>
</dbReference>
<dbReference type="PANTHER" id="PTHR43576:SF3">
    <property type="entry name" value="ALPHA-L-ARABINOFURANOSIDASE C"/>
    <property type="match status" value="1"/>
</dbReference>
<comment type="pathway">
    <text evidence="2">Glycan metabolism.</text>
</comment>
<evidence type="ECO:0000313" key="12">
    <source>
        <dbReference type="Proteomes" id="UP000196710"/>
    </source>
</evidence>
<dbReference type="Gene3D" id="2.60.40.1180">
    <property type="entry name" value="Golgi alpha-mannosidase II"/>
    <property type="match status" value="1"/>
</dbReference>
<dbReference type="Pfam" id="PF06964">
    <property type="entry name" value="Alpha-L-AF_C"/>
    <property type="match status" value="1"/>
</dbReference>
<reference evidence="10" key="1">
    <citation type="journal article" date="2017" name="Genome Announc.">
        <title>High-Quality Whole-Genome Sequences of the Oligo-Mouse-Microbiota Bacterial Community.</title>
        <authorList>
            <person name="Garzetti D."/>
            <person name="Brugiroux S."/>
            <person name="Bunk B."/>
            <person name="Pukall R."/>
            <person name="McCoy K.D."/>
            <person name="Macpherson A.J."/>
            <person name="Stecher B."/>
        </authorList>
    </citation>
    <scope>NUCLEOTIDE SEQUENCE</scope>
    <source>
        <strain evidence="10">KB18</strain>
    </source>
</reference>